<proteinExistence type="predicted"/>
<evidence type="ECO:0000313" key="1">
    <source>
        <dbReference type="EMBL" id="GGZ68039.1"/>
    </source>
</evidence>
<dbReference type="Proteomes" id="UP000636004">
    <property type="component" value="Unassembled WGS sequence"/>
</dbReference>
<accession>A0A918QQI0</accession>
<reference evidence="1" key="1">
    <citation type="journal article" date="2014" name="Int. J. Syst. Evol. Microbiol.">
        <title>Complete genome sequence of Corynebacterium casei LMG S-19264T (=DSM 44701T), isolated from a smear-ripened cheese.</title>
        <authorList>
            <consortium name="US DOE Joint Genome Institute (JGI-PGF)"/>
            <person name="Walter F."/>
            <person name="Albersmeier A."/>
            <person name="Kalinowski J."/>
            <person name="Ruckert C."/>
        </authorList>
    </citation>
    <scope>NUCLEOTIDE SEQUENCE</scope>
    <source>
        <strain evidence="1">KCTC 12710</strain>
    </source>
</reference>
<protein>
    <recommendedName>
        <fullName evidence="3">DUF4421 domain-containing protein</fullName>
    </recommendedName>
</protein>
<sequence length="352" mass="41399">MKHIIFLVLSLLWVNELLAQKIRSYDLDMQAKHAKIKGYDTLYRVNYFENIIVKSTFSSDIREIEYKNGTTGNRISLIPISEYKIGASFDYKWIALSANFTPKFLMNPEFNEAAQNSSSLGLSINFFYSDRMRQELSYNQFKGFYTEIERTNEGVKNNMALKDTQYDSFEGSTYFIVNRNFSFRAHYAQTERQLKSAGSIIPRLKYGLSSTDIIFNNDEFINEIDELKNFYLVGQLGYLHTFVYNKKWFATIGVHPGIGYSKTELKYYKRPETNAPFNSLAFTLDGELALGYNDYRWFFGTSLNFRNSNYTNNQNDEFNNLSDYFTLYLGYRFNDNKPMRKFFGWFEDTFGF</sequence>
<dbReference type="RefSeq" id="WP_189358421.1">
    <property type="nucleotide sequence ID" value="NZ_BMWZ01000001.1"/>
</dbReference>
<comment type="caution">
    <text evidence="1">The sequence shown here is derived from an EMBL/GenBank/DDBJ whole genome shotgun (WGS) entry which is preliminary data.</text>
</comment>
<reference evidence="1" key="2">
    <citation type="submission" date="2020-09" db="EMBL/GenBank/DDBJ databases">
        <authorList>
            <person name="Sun Q."/>
            <person name="Kim S."/>
        </authorList>
    </citation>
    <scope>NUCLEOTIDE SEQUENCE</scope>
    <source>
        <strain evidence="1">KCTC 12710</strain>
    </source>
</reference>
<dbReference type="InterPro" id="IPR025535">
    <property type="entry name" value="DUF4421"/>
</dbReference>
<dbReference type="Pfam" id="PF14391">
    <property type="entry name" value="DUF4421"/>
    <property type="match status" value="1"/>
</dbReference>
<evidence type="ECO:0008006" key="3">
    <source>
        <dbReference type="Google" id="ProtNLM"/>
    </source>
</evidence>
<name>A0A918QQI0_9FLAO</name>
<organism evidence="1 2">
    <name type="scientific">Algibacter mikhailovii</name>
    <dbReference type="NCBI Taxonomy" id="425498"/>
    <lineage>
        <taxon>Bacteria</taxon>
        <taxon>Pseudomonadati</taxon>
        <taxon>Bacteroidota</taxon>
        <taxon>Flavobacteriia</taxon>
        <taxon>Flavobacteriales</taxon>
        <taxon>Flavobacteriaceae</taxon>
        <taxon>Algibacter</taxon>
    </lineage>
</organism>
<dbReference type="AlphaFoldDB" id="A0A918QQI0"/>
<dbReference type="EMBL" id="BMWZ01000001">
    <property type="protein sequence ID" value="GGZ68039.1"/>
    <property type="molecule type" value="Genomic_DNA"/>
</dbReference>
<keyword evidence="2" id="KW-1185">Reference proteome</keyword>
<gene>
    <name evidence="1" type="ORF">GCM10007028_01200</name>
</gene>
<evidence type="ECO:0000313" key="2">
    <source>
        <dbReference type="Proteomes" id="UP000636004"/>
    </source>
</evidence>